<feature type="compositionally biased region" description="Basic and acidic residues" evidence="1">
    <location>
        <begin position="964"/>
        <end position="982"/>
    </location>
</feature>
<dbReference type="OrthoDB" id="9943385at2759"/>
<gene>
    <name evidence="3" type="primary">Tnks1bp1</name>
    <name evidence="3" type="ORF">UPUEPO_R13706</name>
</gene>
<evidence type="ECO:0000259" key="2">
    <source>
        <dbReference type="SMART" id="SM01319"/>
    </source>
</evidence>
<evidence type="ECO:0000313" key="3">
    <source>
        <dbReference type="EMBL" id="NWV00570.1"/>
    </source>
</evidence>
<feature type="region of interest" description="Disordered" evidence="1">
    <location>
        <begin position="187"/>
        <end position="218"/>
    </location>
</feature>
<proteinExistence type="predicted"/>
<feature type="compositionally biased region" description="Pro residues" evidence="1">
    <location>
        <begin position="20"/>
        <end position="40"/>
    </location>
</feature>
<reference evidence="3 4" key="1">
    <citation type="submission" date="2019-09" db="EMBL/GenBank/DDBJ databases">
        <title>Bird 10,000 Genomes (B10K) Project - Family phase.</title>
        <authorList>
            <person name="Zhang G."/>
        </authorList>
    </citation>
    <scope>NUCLEOTIDE SEQUENCE [LARGE SCALE GENOMIC DNA]</scope>
    <source>
        <strain evidence="3">B10K-DU-012-37</strain>
    </source>
</reference>
<organism evidence="3 4">
    <name type="scientific">Upupa epops</name>
    <name type="common">Eurasian hoopoe</name>
    <dbReference type="NCBI Taxonomy" id="57439"/>
    <lineage>
        <taxon>Eukaryota</taxon>
        <taxon>Metazoa</taxon>
        <taxon>Chordata</taxon>
        <taxon>Craniata</taxon>
        <taxon>Vertebrata</taxon>
        <taxon>Euteleostomi</taxon>
        <taxon>Archelosauria</taxon>
        <taxon>Archosauria</taxon>
        <taxon>Dinosauria</taxon>
        <taxon>Saurischia</taxon>
        <taxon>Theropoda</taxon>
        <taxon>Coelurosauria</taxon>
        <taxon>Aves</taxon>
        <taxon>Neognathae</taxon>
        <taxon>Neoaves</taxon>
        <taxon>Telluraves</taxon>
        <taxon>Coraciimorphae</taxon>
        <taxon>Bucerotiformes</taxon>
        <taxon>Upupidae</taxon>
        <taxon>Upupa</taxon>
    </lineage>
</organism>
<feature type="compositionally biased region" description="Basic and acidic residues" evidence="1">
    <location>
        <begin position="1006"/>
        <end position="1031"/>
    </location>
</feature>
<dbReference type="GO" id="GO:0006302">
    <property type="term" value="P:double-strand break repair"/>
    <property type="evidence" value="ECO:0007669"/>
    <property type="project" value="TreeGrafter"/>
</dbReference>
<feature type="compositionally biased region" description="Basic and acidic residues" evidence="1">
    <location>
        <begin position="851"/>
        <end position="916"/>
    </location>
</feature>
<accession>A0A7K6BGN7</accession>
<feature type="region of interest" description="Disordered" evidence="1">
    <location>
        <begin position="1551"/>
        <end position="1624"/>
    </location>
</feature>
<dbReference type="EMBL" id="VZRI01012891">
    <property type="protein sequence ID" value="NWV00570.1"/>
    <property type="molecule type" value="Genomic_DNA"/>
</dbReference>
<feature type="region of interest" description="Disordered" evidence="1">
    <location>
        <begin position="698"/>
        <end position="1045"/>
    </location>
</feature>
<feature type="compositionally biased region" description="Low complexity" evidence="1">
    <location>
        <begin position="1355"/>
        <end position="1365"/>
    </location>
</feature>
<dbReference type="InterPro" id="IPR032764">
    <property type="entry name" value="Tankyrase-bd_C"/>
</dbReference>
<protein>
    <submittedName>
        <fullName evidence="3">TB182 protein</fullName>
    </submittedName>
</protein>
<dbReference type="Pfam" id="PF15327">
    <property type="entry name" value="Tankyrase_bdg_C"/>
    <property type="match status" value="1"/>
</dbReference>
<dbReference type="GO" id="GO:0071479">
    <property type="term" value="P:cellular response to ionizing radiation"/>
    <property type="evidence" value="ECO:0007669"/>
    <property type="project" value="TreeGrafter"/>
</dbReference>
<feature type="compositionally biased region" description="Basic and acidic residues" evidence="1">
    <location>
        <begin position="793"/>
        <end position="839"/>
    </location>
</feature>
<dbReference type="PANTHER" id="PTHR22042">
    <property type="entry name" value="TANKYRASE 1 BINDING PROTEIN"/>
    <property type="match status" value="1"/>
</dbReference>
<keyword evidence="4" id="KW-1185">Reference proteome</keyword>
<feature type="compositionally biased region" description="Polar residues" evidence="1">
    <location>
        <begin position="463"/>
        <end position="478"/>
    </location>
</feature>
<feature type="compositionally biased region" description="Basic and acidic residues" evidence="1">
    <location>
        <begin position="1420"/>
        <end position="1436"/>
    </location>
</feature>
<feature type="region of interest" description="Disordered" evidence="1">
    <location>
        <begin position="1300"/>
        <end position="1328"/>
    </location>
</feature>
<feature type="compositionally biased region" description="Basic and acidic residues" evidence="1">
    <location>
        <begin position="537"/>
        <end position="553"/>
    </location>
</feature>
<feature type="region of interest" description="Disordered" evidence="1">
    <location>
        <begin position="368"/>
        <end position="634"/>
    </location>
</feature>
<evidence type="ECO:0000256" key="1">
    <source>
        <dbReference type="SAM" id="MobiDB-lite"/>
    </source>
</evidence>
<feature type="region of interest" description="Disordered" evidence="1">
    <location>
        <begin position="1057"/>
        <end position="1198"/>
    </location>
</feature>
<feature type="domain" description="Tankyrase 1-binding protein C-terminal" evidence="2">
    <location>
        <begin position="1449"/>
        <end position="1622"/>
    </location>
</feature>
<feature type="compositionally biased region" description="Basic and acidic residues" evidence="1">
    <location>
        <begin position="149"/>
        <end position="160"/>
    </location>
</feature>
<feature type="compositionally biased region" description="Low complexity" evidence="1">
    <location>
        <begin position="1081"/>
        <end position="1091"/>
    </location>
</feature>
<feature type="region of interest" description="Disordered" evidence="1">
    <location>
        <begin position="1"/>
        <end position="141"/>
    </location>
</feature>
<sequence>PSLAGSARPKPPIRPKPRVLPKPAVPAKPTLPQPQPLPGPRHPRPELPSAEKMNRLAGPQPYGSGGSVGGPLRRPFFTLQSADTPNGKGRLSPPAAEDPGSDPGEELPPAPPTPSRKGPAPFKVTPVPVAAKPERFPGTTVEEILAKMDSREGPGGREQARLVPFCPDPSSRFGSRTFTALRRCPSKEADAAPPGEAPQTPQSAVGKPGVSGDGRPVAEMSAGLGLAAATGPHLTLSGSRGGWFGAGRRAEAVLIHPLFPSFSASSSPSAGPGCAGDPRGCCQTPSPPDVSPRLAFLCCVCSAPGLSPSGLSCLSGAPSLWGACLTFLLGVLVPPVLGAWARGQVVLEGVTHASAGAKVWDGRSCESPARVWWPSSPPPTQASRPPGSPEEPDDSPVSLQLPEGLSFGLSLPSRASGLRRSSEGVLKTPATGQGLGELGGSMKALPHPGDPLPEPPLGSDSGWSLSQSFEWTFPSQGAQRPASPLQSPIVEADYSGLSEDGEDAAPSPPRSQEEDSGSDDSRGAEGSPCPGGPVALRETKALVKEEEEKKEEDAAVPCSPPCVTEPVQDLPEPESQVQPGLADTTPLDVATEAGPAAAWVPSDDCARSPQGPGGPCRTGGSSNEDPPGDPGWLAELLASPRPLAQGCSEPLGLSPFPQGLLGWSRKDLCWEFGVRAPHAGAFDWSHLGPGLGAAGGQEEVGAAKAGWSSSHSVARGQQRDAEPSSGQPSWASRPGPGDLETRHGEVTPAWAGGAEAKHTTDWAGKCSSRRAESRDGDLTLGWAGRTSTEDPGSLEKECGPSRAAWGDRHSSGDMESQDREFSPSRPAEASKHSTGDTEPWHGQFSPSQPTWEDRYSMGDMGTRDRDTESQNRDTESQDREFSPSRLAEASKHSTSDSKPWHREFSPGRPTWEDRYSMGDMGTQDQDTESQDREFSPSRPAWAGHKHSTSDTEPWHRQFSPGRPTWEDRYSMGDMGTQERDTESQDWEFSPSRPALEGQYSMGDMGTQDRDTESQDREFKSSRAAEATEHPGAETWGSGLGRNQPTWDDRYSIRAVEARPEWADGERGWAGAAQPKLGQATGGQDSLPGSGDPDPPLQEHSWRSAHQQEHSATGRRDWPEELGTAHSRFGIVGTERVPDPHGAAASPGAPTTWTDGTRSEGEGEPPGAWHGDLSFHSSGVASDSDLGEPGWSTELRDAEAKRREWASAFGARCAARSRDCSAKEQSLGSDARSADGTGNALGLVVGGLVVPSPHVSPVASKGPGFTRSQWHHRELAQEGSLRLLSWELWVVLHPGGPQCPAPGAALSRSVPLPRTEAGDPMGAPRWSGSLCAQSSAPTFGKGLLGVFPDPSPPTDDAPAMFPDADPSQSELPGPTEEEQDPPDLPRPLKEEQDPPETLLLSGTFLGAVGGTLPDVESEGAPSDHLDGKRPPSWEEKQLPLGTPQPEAPVGQEFAFLEDTEVLDSSMYRTKASLGRKRRHRAPALRPGAATEGDAWIFWDSTEPRPAPPAASSDEDEEAAEEPKSRRARAFPAGRGVKVPLFPGLSTAALKAKLRGRNRSAEEGSVLGDSRGTPPKDSHLVQRSKSCKILGLSGKPPALPPKPDKSSGSEASPPHWLQALKLKKKK</sequence>
<evidence type="ECO:0000313" key="4">
    <source>
        <dbReference type="Proteomes" id="UP000544127"/>
    </source>
</evidence>
<feature type="non-terminal residue" evidence="3">
    <location>
        <position position="1624"/>
    </location>
</feature>
<feature type="non-terminal residue" evidence="3">
    <location>
        <position position="1"/>
    </location>
</feature>
<comment type="caution">
    <text evidence="3">The sequence shown here is derived from an EMBL/GenBank/DDBJ whole genome shotgun (WGS) entry which is preliminary data.</text>
</comment>
<feature type="compositionally biased region" description="Basic residues" evidence="1">
    <location>
        <begin position="1472"/>
        <end position="1481"/>
    </location>
</feature>
<dbReference type="GO" id="GO:0000792">
    <property type="term" value="C:heterochromatin"/>
    <property type="evidence" value="ECO:0007669"/>
    <property type="project" value="TreeGrafter"/>
</dbReference>
<feature type="compositionally biased region" description="Basic and acidic residues" evidence="1">
    <location>
        <begin position="1057"/>
        <end position="1066"/>
    </location>
</feature>
<feature type="region of interest" description="Disordered" evidence="1">
    <location>
        <begin position="1469"/>
        <end position="1538"/>
    </location>
</feature>
<name>A0A7K6BGN7_UPUEP</name>
<feature type="compositionally biased region" description="Basic and acidic residues" evidence="1">
    <location>
        <begin position="1099"/>
        <end position="1118"/>
    </location>
</feature>
<dbReference type="GO" id="GO:0005634">
    <property type="term" value="C:nucleus"/>
    <property type="evidence" value="ECO:0007669"/>
    <property type="project" value="TreeGrafter"/>
</dbReference>
<dbReference type="PANTHER" id="PTHR22042:SF2">
    <property type="entry name" value="182 KDA TANKYRASE-1-BINDING PROTEIN"/>
    <property type="match status" value="1"/>
</dbReference>
<dbReference type="SMART" id="SM01319">
    <property type="entry name" value="Tankyrase_bdg_C"/>
    <property type="match status" value="1"/>
</dbReference>
<feature type="region of interest" description="Disordered" evidence="1">
    <location>
        <begin position="1340"/>
        <end position="1447"/>
    </location>
</feature>
<dbReference type="Proteomes" id="UP000544127">
    <property type="component" value="Unassembled WGS sequence"/>
</dbReference>
<dbReference type="InterPro" id="IPR040006">
    <property type="entry name" value="TNKS1BP1-like"/>
</dbReference>
<feature type="region of interest" description="Disordered" evidence="1">
    <location>
        <begin position="149"/>
        <end position="168"/>
    </location>
</feature>